<keyword evidence="1" id="KW-0472">Membrane</keyword>
<keyword evidence="1 2" id="KW-0812">Transmembrane</keyword>
<sequence>MLFRKLVLLGGGCILLLAYHGGYLLRNWPWLFYYGMIAWLFSFSWHLFITRNATFEPGTIKNEEKSLPILGQPQTHRYKQNDSSDSSLIMHSAYYSSTSNNHAESIINNGADCRNSDTSDSGCGGGY</sequence>
<evidence type="ECO:0000313" key="2">
    <source>
        <dbReference type="EMBL" id="SNU37347.1"/>
    </source>
</evidence>
<name>A0A285B8P8_9ENTR</name>
<protein>
    <submittedName>
        <fullName evidence="2">Putative transmembrane protein</fullName>
    </submittedName>
</protein>
<accession>A0A285B8P8</accession>
<dbReference type="RefSeq" id="WP_133116578.1">
    <property type="nucleotide sequence ID" value="NZ_CABGWT010000016.1"/>
</dbReference>
<dbReference type="AlphaFoldDB" id="A0A285B8P8"/>
<organism evidence="2 3">
    <name type="scientific">Klebsiella grimontii</name>
    <dbReference type="NCBI Taxonomy" id="2058152"/>
    <lineage>
        <taxon>Bacteria</taxon>
        <taxon>Pseudomonadati</taxon>
        <taxon>Pseudomonadota</taxon>
        <taxon>Gammaproteobacteria</taxon>
        <taxon>Enterobacterales</taxon>
        <taxon>Enterobacteriaceae</taxon>
        <taxon>Klebsiella/Raoultella group</taxon>
        <taxon>Klebsiella</taxon>
    </lineage>
</organism>
<reference evidence="3" key="1">
    <citation type="submission" date="2017-08" db="EMBL/GenBank/DDBJ databases">
        <authorList>
            <person name="Brisse S."/>
        </authorList>
    </citation>
    <scope>NUCLEOTIDE SEQUENCE [LARGE SCALE GENOMIC DNA]</scope>
    <source>
        <strain evidence="3">06D021</strain>
    </source>
</reference>
<dbReference type="EMBL" id="FZTC01000029">
    <property type="protein sequence ID" value="SNU37347.1"/>
    <property type="molecule type" value="Genomic_DNA"/>
</dbReference>
<evidence type="ECO:0000313" key="3">
    <source>
        <dbReference type="Proteomes" id="UP000220639"/>
    </source>
</evidence>
<dbReference type="Proteomes" id="UP000220639">
    <property type="component" value="Unassembled WGS sequence"/>
</dbReference>
<feature type="transmembrane region" description="Helical" evidence="1">
    <location>
        <begin position="31"/>
        <end position="49"/>
    </location>
</feature>
<proteinExistence type="predicted"/>
<evidence type="ECO:0000256" key="1">
    <source>
        <dbReference type="SAM" id="Phobius"/>
    </source>
</evidence>
<keyword evidence="1" id="KW-1133">Transmembrane helix</keyword>
<feature type="transmembrane region" description="Helical" evidence="1">
    <location>
        <begin position="7"/>
        <end position="25"/>
    </location>
</feature>
<gene>
    <name evidence="2" type="ORF">KOSB73_350044</name>
</gene>